<dbReference type="Gene3D" id="3.30.530.20">
    <property type="match status" value="2"/>
</dbReference>
<gene>
    <name evidence="3" type="ORF">INT45_009224</name>
</gene>
<dbReference type="GO" id="GO:0005737">
    <property type="term" value="C:cytoplasm"/>
    <property type="evidence" value="ECO:0007669"/>
    <property type="project" value="UniProtKB-ARBA"/>
</dbReference>
<feature type="region of interest" description="Disordered" evidence="1">
    <location>
        <begin position="299"/>
        <end position="447"/>
    </location>
</feature>
<reference evidence="3 4" key="1">
    <citation type="submission" date="2020-12" db="EMBL/GenBank/DDBJ databases">
        <title>Metabolic potential, ecology and presence of endohyphal bacteria is reflected in genomic diversity of Mucoromycotina.</title>
        <authorList>
            <person name="Muszewska A."/>
            <person name="Okrasinska A."/>
            <person name="Steczkiewicz K."/>
            <person name="Drgas O."/>
            <person name="Orlowska M."/>
            <person name="Perlinska-Lenart U."/>
            <person name="Aleksandrzak-Piekarczyk T."/>
            <person name="Szatraj K."/>
            <person name="Zielenkiewicz U."/>
            <person name="Pilsyk S."/>
            <person name="Malc E."/>
            <person name="Mieczkowski P."/>
            <person name="Kruszewska J.S."/>
            <person name="Biernat P."/>
            <person name="Pawlowska J."/>
        </authorList>
    </citation>
    <scope>NUCLEOTIDE SEQUENCE [LARGE SCALE GENOMIC DNA]</scope>
    <source>
        <strain evidence="3 4">CBS 142.35</strain>
    </source>
</reference>
<dbReference type="AlphaFoldDB" id="A0A8H7SHD5"/>
<feature type="compositionally biased region" description="Polar residues" evidence="1">
    <location>
        <begin position="373"/>
        <end position="394"/>
    </location>
</feature>
<dbReference type="EMBL" id="JAEPRB010000002">
    <property type="protein sequence ID" value="KAG2228177.1"/>
    <property type="molecule type" value="Genomic_DNA"/>
</dbReference>
<evidence type="ECO:0000256" key="1">
    <source>
        <dbReference type="SAM" id="MobiDB-lite"/>
    </source>
</evidence>
<dbReference type="Pfam" id="PF18564">
    <property type="entry name" value="Glyco_hydro_5_C"/>
    <property type="match status" value="1"/>
</dbReference>
<dbReference type="PANTHER" id="PTHR19308">
    <property type="entry name" value="PHOSPHATIDYLCHOLINE TRANSFER PROTEIN"/>
    <property type="match status" value="1"/>
</dbReference>
<name>A0A8H7SHD5_9FUNG</name>
<dbReference type="GO" id="GO:0008289">
    <property type="term" value="F:lipid binding"/>
    <property type="evidence" value="ECO:0007669"/>
    <property type="project" value="InterPro"/>
</dbReference>
<dbReference type="PROSITE" id="PS50848">
    <property type="entry name" value="START"/>
    <property type="match status" value="2"/>
</dbReference>
<accession>A0A8H7SHD5</accession>
<dbReference type="Proteomes" id="UP000646827">
    <property type="component" value="Unassembled WGS sequence"/>
</dbReference>
<feature type="compositionally biased region" description="Basic and acidic residues" evidence="1">
    <location>
        <begin position="808"/>
        <end position="847"/>
    </location>
</feature>
<dbReference type="PANTHER" id="PTHR19308:SF14">
    <property type="entry name" value="START DOMAIN-CONTAINING PROTEIN"/>
    <property type="match status" value="1"/>
</dbReference>
<feature type="domain" description="START" evidence="2">
    <location>
        <begin position="493"/>
        <end position="674"/>
    </location>
</feature>
<sequence length="966" mass="108371">MTVPRSSSSSFLPVHVLAQQDRDSGISTEGESDAEMFSSTNTSRPTTLLAPMATRQQQYPFSDDEELPSIQESLQQQQENILNSEAVFSSKSYQNHQAEQAMASIKQLLREDSWKKALKHKSGVIVYMLNSSSSKQNSINNKAPIFKGETVIHGFSPQSVFYVIGMRKLWDPAFEEGRLIENLNETTSVTYESYHSTSSSKAYDVSVVERIECSADGVILFACTSIETPKIPKVPGRTRRQMKLQGWILKPLHTTPPSTKVTYITQESVKGWIPGLTKKSLARRPLVIADVQNYLHQKAERSKDTNRFPASPNPTQQISTDITHNNTTTTSNLTTSGTYGANSNSTLLTSGGQRRPSIMAQQQEQQQKPKSILQKTSSSNLLHPKNNSLRSILTNPPPRKSSLSSPTASRSSSVTRKIKFADDDMSQRSSTPSSITPSIINNYNNEGDSNNAYQENISSASLSAAAVLAAASASQQNISRLYPPSRHRTSRKQCIETLKRLTSSDLDEWKELGERNSSKLYSKSVQGSALPILRGDVTINGRWTPEQVCSVIQCFGARKIWDEYFETGHIAERFSQKEYLVYTQMRSIFPIHSRDFSLLTMIDSDPVSGTIHVASTSVSDGLIPVIKPHVRGQIVVYGWALRPIKGNKGVELTFVSQMELEGSTPLPPAIIRQLTMEVPACVDRVQWYLRQHGCPPYIRRVAGKITQEQFDSKEKTYRISFTAKHKPSQHRQHSNWCTDIRTNPSMYGSGFNVQVTPAEYTRVELRADDMGIRVYTMDDAVEGHLVEVAIIPNLPGSGPKFTWNGQSLKEEKKEEEKEKNIPTVKVERVRVSPEEHSDQQQQKHQEETMPATMPPTPPLLATSEHEEKLEPSILLPPSSKQSQLHSEQRRLEPLNTKWDPSEAWFHSLHDSRVTTPTTATSRDFMKRRNSHVLVISDELSFTGPQLSVIFLLMALCYYMGKFSCRC</sequence>
<feature type="region of interest" description="Disordered" evidence="1">
    <location>
        <begin position="797"/>
        <end position="886"/>
    </location>
</feature>
<organism evidence="3 4">
    <name type="scientific">Circinella minor</name>
    <dbReference type="NCBI Taxonomy" id="1195481"/>
    <lineage>
        <taxon>Eukaryota</taxon>
        <taxon>Fungi</taxon>
        <taxon>Fungi incertae sedis</taxon>
        <taxon>Mucoromycota</taxon>
        <taxon>Mucoromycotina</taxon>
        <taxon>Mucoromycetes</taxon>
        <taxon>Mucorales</taxon>
        <taxon>Lichtheimiaceae</taxon>
        <taxon>Circinella</taxon>
    </lineage>
</organism>
<feature type="compositionally biased region" description="Polar residues" evidence="1">
    <location>
        <begin position="1"/>
        <end position="11"/>
    </location>
</feature>
<evidence type="ECO:0000259" key="2">
    <source>
        <dbReference type="PROSITE" id="PS50848"/>
    </source>
</evidence>
<protein>
    <recommendedName>
        <fullName evidence="2">START domain-containing protein</fullName>
    </recommendedName>
</protein>
<feature type="region of interest" description="Disordered" evidence="1">
    <location>
        <begin position="1"/>
        <end position="45"/>
    </location>
</feature>
<dbReference type="SUPFAM" id="SSF55961">
    <property type="entry name" value="Bet v1-like"/>
    <property type="match status" value="2"/>
</dbReference>
<evidence type="ECO:0000313" key="3">
    <source>
        <dbReference type="EMBL" id="KAG2228177.1"/>
    </source>
</evidence>
<keyword evidence="4" id="KW-1185">Reference proteome</keyword>
<dbReference type="InterPro" id="IPR023393">
    <property type="entry name" value="START-like_dom_sf"/>
</dbReference>
<dbReference type="InterPro" id="IPR051213">
    <property type="entry name" value="START_lipid_transfer"/>
</dbReference>
<dbReference type="InterPro" id="IPR002913">
    <property type="entry name" value="START_lipid-bd_dom"/>
</dbReference>
<feature type="compositionally biased region" description="Polar residues" evidence="1">
    <location>
        <begin position="339"/>
        <end position="352"/>
    </location>
</feature>
<feature type="domain" description="START" evidence="2">
    <location>
        <begin position="110"/>
        <end position="287"/>
    </location>
</feature>
<dbReference type="InterPro" id="IPR041036">
    <property type="entry name" value="GH5_C"/>
</dbReference>
<dbReference type="OrthoDB" id="196858at2759"/>
<dbReference type="Pfam" id="PF01852">
    <property type="entry name" value="START"/>
    <property type="match status" value="2"/>
</dbReference>
<feature type="compositionally biased region" description="Low complexity" evidence="1">
    <location>
        <begin position="401"/>
        <end position="413"/>
    </location>
</feature>
<comment type="caution">
    <text evidence="3">The sequence shown here is derived from an EMBL/GenBank/DDBJ whole genome shotgun (WGS) entry which is preliminary data.</text>
</comment>
<dbReference type="CDD" id="cd00177">
    <property type="entry name" value="START"/>
    <property type="match status" value="2"/>
</dbReference>
<evidence type="ECO:0000313" key="4">
    <source>
        <dbReference type="Proteomes" id="UP000646827"/>
    </source>
</evidence>
<feature type="compositionally biased region" description="Low complexity" evidence="1">
    <location>
        <begin position="429"/>
        <end position="440"/>
    </location>
</feature>
<proteinExistence type="predicted"/>
<feature type="compositionally biased region" description="Low complexity" evidence="1">
    <location>
        <begin position="319"/>
        <end position="338"/>
    </location>
</feature>